<dbReference type="GeneID" id="61526959"/>
<dbReference type="CDD" id="cd02064">
    <property type="entry name" value="FAD_synthetase_N"/>
    <property type="match status" value="1"/>
</dbReference>
<dbReference type="GO" id="GO:0006747">
    <property type="term" value="P:FAD biosynthetic process"/>
    <property type="evidence" value="ECO:0007669"/>
    <property type="project" value="UniProtKB-UniRule"/>
</dbReference>
<dbReference type="InterPro" id="IPR014729">
    <property type="entry name" value="Rossmann-like_a/b/a_fold"/>
</dbReference>
<dbReference type="NCBIfam" id="NF004163">
    <property type="entry name" value="PRK05627.1-6"/>
    <property type="match status" value="1"/>
</dbReference>
<evidence type="ECO:0000256" key="6">
    <source>
        <dbReference type="ARBA" id="ARBA00022679"/>
    </source>
</evidence>
<sequence length="336" mass="36787">MKVFRGLPNAESRAPCALTIGNFDGVHRGHQSLLARARAAADARGLPLTVMTFEPHPREFFMPDRAPTRIALLRDKLESLRKQGVDRVVVEHFNAHFAGQTPDEFVRNVLVDGLHTRWLLVGDDFRFGAKRAGDFTYLQAAGAQFGFEVEQMGSVSESGIRISSSAVREALAAGDLEHARRLLGHGYAISGHVVHGQKLGRSLGFPTLNLRISHKKPAVSGIFVVQVHGLAEKPLPAVASIGVRPTVDDSGRVLLETHIFDYHASVYGKLVRVEFMKKLRDEARFDSLDALKDAIAQDCIDARHFFGLAVPADGESPALRRAQFANSATSATDRIQ</sequence>
<dbReference type="NCBIfam" id="NF004159">
    <property type="entry name" value="PRK05627.1-2"/>
    <property type="match status" value="1"/>
</dbReference>
<dbReference type="InterPro" id="IPR023465">
    <property type="entry name" value="Riboflavin_kinase_dom_sf"/>
</dbReference>
<dbReference type="GO" id="GO:0009398">
    <property type="term" value="P:FMN biosynthetic process"/>
    <property type="evidence" value="ECO:0007669"/>
    <property type="project" value="UniProtKB-UniRule"/>
</dbReference>
<keyword evidence="12" id="KW-0511">Multifunctional enzyme</keyword>
<comment type="catalytic activity">
    <reaction evidence="13 15">
        <text>riboflavin + ATP = FMN + ADP + H(+)</text>
        <dbReference type="Rhea" id="RHEA:14357"/>
        <dbReference type="ChEBI" id="CHEBI:15378"/>
        <dbReference type="ChEBI" id="CHEBI:30616"/>
        <dbReference type="ChEBI" id="CHEBI:57986"/>
        <dbReference type="ChEBI" id="CHEBI:58210"/>
        <dbReference type="ChEBI" id="CHEBI:456216"/>
        <dbReference type="EC" id="2.7.1.26"/>
    </reaction>
</comment>
<evidence type="ECO:0000256" key="2">
    <source>
        <dbReference type="ARBA" id="ARBA00004726"/>
    </source>
</evidence>
<keyword evidence="17" id="KW-1185">Reference proteome</keyword>
<keyword evidence="6 15" id="KW-0808">Transferase</keyword>
<dbReference type="Pfam" id="PF06574">
    <property type="entry name" value="FAD_syn"/>
    <property type="match status" value="1"/>
</dbReference>
<keyword evidence="9 15" id="KW-0418">Kinase</keyword>
<dbReference type="Gene3D" id="2.40.30.30">
    <property type="entry name" value="Riboflavin kinase-like"/>
    <property type="match status" value="1"/>
</dbReference>
<keyword evidence="5 15" id="KW-0288">FMN</keyword>
<evidence type="ECO:0000313" key="16">
    <source>
        <dbReference type="EMBL" id="ANJ73359.1"/>
    </source>
</evidence>
<evidence type="ECO:0000256" key="9">
    <source>
        <dbReference type="ARBA" id="ARBA00022777"/>
    </source>
</evidence>
<evidence type="ECO:0000256" key="5">
    <source>
        <dbReference type="ARBA" id="ARBA00022643"/>
    </source>
</evidence>
<proteinExistence type="inferred from homology"/>
<dbReference type="SMART" id="SM00904">
    <property type="entry name" value="Flavokinase"/>
    <property type="match status" value="1"/>
</dbReference>
<dbReference type="GO" id="GO:0009231">
    <property type="term" value="P:riboflavin biosynthetic process"/>
    <property type="evidence" value="ECO:0007669"/>
    <property type="project" value="InterPro"/>
</dbReference>
<dbReference type="GO" id="GO:0003919">
    <property type="term" value="F:FMN adenylyltransferase activity"/>
    <property type="evidence" value="ECO:0007669"/>
    <property type="project" value="UniProtKB-UniRule"/>
</dbReference>
<evidence type="ECO:0000256" key="12">
    <source>
        <dbReference type="ARBA" id="ARBA00023268"/>
    </source>
</evidence>
<dbReference type="GO" id="GO:0008531">
    <property type="term" value="F:riboflavin kinase activity"/>
    <property type="evidence" value="ECO:0007669"/>
    <property type="project" value="UniProtKB-UniRule"/>
</dbReference>
<gene>
    <name evidence="16" type="ORF">A9Y76_13140</name>
</gene>
<evidence type="ECO:0000256" key="4">
    <source>
        <dbReference type="ARBA" id="ARBA00022630"/>
    </source>
</evidence>
<evidence type="ECO:0000256" key="10">
    <source>
        <dbReference type="ARBA" id="ARBA00022827"/>
    </source>
</evidence>
<dbReference type="InterPro" id="IPR004821">
    <property type="entry name" value="Cyt_trans-like"/>
</dbReference>
<dbReference type="EMBL" id="CP016022">
    <property type="protein sequence ID" value="ANJ73359.1"/>
    <property type="molecule type" value="Genomic_DNA"/>
</dbReference>
<evidence type="ECO:0000313" key="17">
    <source>
        <dbReference type="Proteomes" id="UP000078572"/>
    </source>
</evidence>
<dbReference type="InterPro" id="IPR015865">
    <property type="entry name" value="Riboflavin_kinase_bac/euk"/>
</dbReference>
<keyword evidence="11 15" id="KW-0067">ATP-binding</keyword>
<comment type="pathway">
    <text evidence="3 15">Cofactor biosynthesis; FMN biosynthesis; FMN from riboflavin (ATP route): step 1/1.</text>
</comment>
<dbReference type="OrthoDB" id="9803667at2"/>
<keyword evidence="10 15" id="KW-0274">FAD</keyword>
<dbReference type="RefSeq" id="WP_064804695.1">
    <property type="nucleotide sequence ID" value="NZ_CP016022.1"/>
</dbReference>
<dbReference type="FunFam" id="3.40.50.620:FF:000021">
    <property type="entry name" value="Riboflavin biosynthesis protein"/>
    <property type="match status" value="1"/>
</dbReference>
<comment type="function">
    <text evidence="1">Catalyzes the phosphorylation of riboflavin to FMN followed by the adenylation of FMN to FAD.</text>
</comment>
<dbReference type="UniPathway" id="UPA00276">
    <property type="reaction ID" value="UER00406"/>
</dbReference>
<dbReference type="NCBIfam" id="NF004160">
    <property type="entry name" value="PRK05627.1-3"/>
    <property type="match status" value="1"/>
</dbReference>
<accession>A0A191ZZ06</accession>
<evidence type="ECO:0000256" key="3">
    <source>
        <dbReference type="ARBA" id="ARBA00005201"/>
    </source>
</evidence>
<evidence type="ECO:0000256" key="7">
    <source>
        <dbReference type="ARBA" id="ARBA00022695"/>
    </source>
</evidence>
<dbReference type="NCBIfam" id="TIGR00083">
    <property type="entry name" value="ribF"/>
    <property type="match status" value="1"/>
</dbReference>
<dbReference type="SUPFAM" id="SSF82114">
    <property type="entry name" value="Riboflavin kinase-like"/>
    <property type="match status" value="1"/>
</dbReference>
<keyword evidence="4 15" id="KW-0285">Flavoprotein</keyword>
<dbReference type="InterPro" id="IPR023468">
    <property type="entry name" value="Riboflavin_kinase"/>
</dbReference>
<keyword evidence="8 15" id="KW-0547">Nucleotide-binding</keyword>
<evidence type="ECO:0000256" key="14">
    <source>
        <dbReference type="ARBA" id="ARBA00049494"/>
    </source>
</evidence>
<dbReference type="STRING" id="190721.ACS15_2748"/>
<dbReference type="UniPathway" id="UPA00277">
    <property type="reaction ID" value="UER00407"/>
</dbReference>
<dbReference type="EC" id="2.7.1.26" evidence="15"/>
<keyword evidence="7 15" id="KW-0548">Nucleotidyltransferase</keyword>
<dbReference type="InterPro" id="IPR015864">
    <property type="entry name" value="FAD_synthase"/>
</dbReference>
<name>A0A191ZZ06_9RALS</name>
<evidence type="ECO:0000256" key="11">
    <source>
        <dbReference type="ARBA" id="ARBA00022840"/>
    </source>
</evidence>
<evidence type="ECO:0000256" key="13">
    <source>
        <dbReference type="ARBA" id="ARBA00047880"/>
    </source>
</evidence>
<dbReference type="PANTHER" id="PTHR22749:SF6">
    <property type="entry name" value="RIBOFLAVIN KINASE"/>
    <property type="match status" value="1"/>
</dbReference>
<dbReference type="Pfam" id="PF01687">
    <property type="entry name" value="Flavokinase"/>
    <property type="match status" value="1"/>
</dbReference>
<dbReference type="NCBIfam" id="TIGR00125">
    <property type="entry name" value="cyt_tran_rel"/>
    <property type="match status" value="1"/>
</dbReference>
<protein>
    <recommendedName>
        <fullName evidence="15">Riboflavin biosynthesis protein</fullName>
    </recommendedName>
    <domain>
        <recommendedName>
            <fullName evidence="15">Riboflavin kinase</fullName>
            <ecNumber evidence="15">2.7.1.26</ecNumber>
        </recommendedName>
        <alternativeName>
            <fullName evidence="15">Flavokinase</fullName>
        </alternativeName>
    </domain>
    <domain>
        <recommendedName>
            <fullName evidence="15">FMN adenylyltransferase</fullName>
            <ecNumber evidence="15">2.7.7.2</ecNumber>
        </recommendedName>
        <alternativeName>
            <fullName evidence="15">FAD pyrophosphorylase</fullName>
        </alternativeName>
        <alternativeName>
            <fullName evidence="15">FAD synthase</fullName>
        </alternativeName>
    </domain>
</protein>
<evidence type="ECO:0000256" key="15">
    <source>
        <dbReference type="PIRNR" id="PIRNR004491"/>
    </source>
</evidence>
<dbReference type="AlphaFoldDB" id="A0A191ZZ06"/>
<comment type="similarity">
    <text evidence="15">Belongs to the ribF family.</text>
</comment>
<dbReference type="Proteomes" id="UP000078572">
    <property type="component" value="Chromosome 1"/>
</dbReference>
<dbReference type="NCBIfam" id="NF004162">
    <property type="entry name" value="PRK05627.1-5"/>
    <property type="match status" value="1"/>
</dbReference>
<dbReference type="PIRSF" id="PIRSF004491">
    <property type="entry name" value="FAD_Synth"/>
    <property type="match status" value="1"/>
</dbReference>
<evidence type="ECO:0000256" key="8">
    <source>
        <dbReference type="ARBA" id="ARBA00022741"/>
    </source>
</evidence>
<dbReference type="EC" id="2.7.7.2" evidence="15"/>
<comment type="catalytic activity">
    <reaction evidence="14 15">
        <text>FMN + ATP + H(+) = FAD + diphosphate</text>
        <dbReference type="Rhea" id="RHEA:17237"/>
        <dbReference type="ChEBI" id="CHEBI:15378"/>
        <dbReference type="ChEBI" id="CHEBI:30616"/>
        <dbReference type="ChEBI" id="CHEBI:33019"/>
        <dbReference type="ChEBI" id="CHEBI:57692"/>
        <dbReference type="ChEBI" id="CHEBI:58210"/>
        <dbReference type="EC" id="2.7.7.2"/>
    </reaction>
</comment>
<dbReference type="SUPFAM" id="SSF52374">
    <property type="entry name" value="Nucleotidylyl transferase"/>
    <property type="match status" value="1"/>
</dbReference>
<organism evidence="16 17">
    <name type="scientific">Ralstonia insidiosa</name>
    <dbReference type="NCBI Taxonomy" id="190721"/>
    <lineage>
        <taxon>Bacteria</taxon>
        <taxon>Pseudomonadati</taxon>
        <taxon>Pseudomonadota</taxon>
        <taxon>Betaproteobacteria</taxon>
        <taxon>Burkholderiales</taxon>
        <taxon>Burkholderiaceae</taxon>
        <taxon>Ralstonia</taxon>
    </lineage>
</organism>
<dbReference type="Gene3D" id="3.40.50.620">
    <property type="entry name" value="HUPs"/>
    <property type="match status" value="1"/>
</dbReference>
<reference evidence="17" key="1">
    <citation type="submission" date="2016-06" db="EMBL/GenBank/DDBJ databases">
        <authorList>
            <person name="Xu Y."/>
            <person name="Nagy A."/>
            <person name="Yan X."/>
            <person name="Kim S.W."/>
            <person name="Haley B."/>
            <person name="Liu N.T."/>
            <person name="Nou X."/>
        </authorList>
    </citation>
    <scope>NUCLEOTIDE SEQUENCE [LARGE SCALE GENOMIC DNA]</scope>
    <source>
        <strain evidence="17">ATCC 49129</strain>
    </source>
</reference>
<comment type="pathway">
    <text evidence="2 15">Cofactor biosynthesis; FAD biosynthesis; FAD from FMN: step 1/1.</text>
</comment>
<dbReference type="GO" id="GO:0005524">
    <property type="term" value="F:ATP binding"/>
    <property type="evidence" value="ECO:0007669"/>
    <property type="project" value="UniProtKB-UniRule"/>
</dbReference>
<dbReference type="InterPro" id="IPR002606">
    <property type="entry name" value="Riboflavin_kinase_bac"/>
</dbReference>
<evidence type="ECO:0000256" key="1">
    <source>
        <dbReference type="ARBA" id="ARBA00002121"/>
    </source>
</evidence>
<dbReference type="PANTHER" id="PTHR22749">
    <property type="entry name" value="RIBOFLAVIN KINASE/FMN ADENYLYLTRANSFERASE"/>
    <property type="match status" value="1"/>
</dbReference>